<dbReference type="Gene3D" id="3.30.379.10">
    <property type="entry name" value="Chitobiase/beta-hexosaminidase domain 2-like"/>
    <property type="match status" value="1"/>
</dbReference>
<dbReference type="PANTHER" id="PTHR22600:SF57">
    <property type="entry name" value="BETA-N-ACETYLHEXOSAMINIDASE"/>
    <property type="match status" value="1"/>
</dbReference>
<dbReference type="PANTHER" id="PTHR22600">
    <property type="entry name" value="BETA-HEXOSAMINIDASE"/>
    <property type="match status" value="1"/>
</dbReference>
<comment type="similarity">
    <text evidence="2">Belongs to the glycosyl hydrolase 20 family.</text>
</comment>
<dbReference type="GO" id="GO:0004563">
    <property type="term" value="F:beta-N-acetylhexosaminidase activity"/>
    <property type="evidence" value="ECO:0007669"/>
    <property type="project" value="UniProtKB-EC"/>
</dbReference>
<dbReference type="SUPFAM" id="SSF55545">
    <property type="entry name" value="beta-N-acetylhexosaminidase-like domain"/>
    <property type="match status" value="1"/>
</dbReference>
<evidence type="ECO:0000313" key="10">
    <source>
        <dbReference type="EMBL" id="TMJ03184.1"/>
    </source>
</evidence>
<reference evidence="10 11" key="1">
    <citation type="journal article" date="2019" name="Nat. Microbiol.">
        <title>Mediterranean grassland soil C-N compound turnover is dependent on rainfall and depth, and is mediated by genomically divergent microorganisms.</title>
        <authorList>
            <person name="Diamond S."/>
            <person name="Andeer P.F."/>
            <person name="Li Z."/>
            <person name="Crits-Christoph A."/>
            <person name="Burstein D."/>
            <person name="Anantharaman K."/>
            <person name="Lane K.R."/>
            <person name="Thomas B.C."/>
            <person name="Pan C."/>
            <person name="Northen T.R."/>
            <person name="Banfield J.F."/>
        </authorList>
    </citation>
    <scope>NUCLEOTIDE SEQUENCE [LARGE SCALE GENOMIC DNA]</scope>
    <source>
        <strain evidence="10">NP_4</strain>
    </source>
</reference>
<evidence type="ECO:0000259" key="9">
    <source>
        <dbReference type="Pfam" id="PF02838"/>
    </source>
</evidence>
<dbReference type="InterPro" id="IPR029018">
    <property type="entry name" value="Hex-like_dom2"/>
</dbReference>
<evidence type="ECO:0000256" key="3">
    <source>
        <dbReference type="ARBA" id="ARBA00012663"/>
    </source>
</evidence>
<dbReference type="InterPro" id="IPR017853">
    <property type="entry name" value="GH"/>
</dbReference>
<dbReference type="AlphaFoldDB" id="A0A537L5C4"/>
<accession>A0A537L5C4</accession>
<evidence type="ECO:0000259" key="8">
    <source>
        <dbReference type="Pfam" id="PF00728"/>
    </source>
</evidence>
<evidence type="ECO:0000256" key="2">
    <source>
        <dbReference type="ARBA" id="ARBA00006285"/>
    </source>
</evidence>
<feature type="active site" description="Proton donor" evidence="6">
    <location>
        <position position="367"/>
    </location>
</feature>
<dbReference type="Proteomes" id="UP000319353">
    <property type="component" value="Unassembled WGS sequence"/>
</dbReference>
<protein>
    <recommendedName>
        <fullName evidence="3">beta-N-acetylhexosaminidase</fullName>
        <ecNumber evidence="3">3.2.1.52</ecNumber>
    </recommendedName>
</protein>
<comment type="caution">
    <text evidence="10">The sequence shown here is derived from an EMBL/GenBank/DDBJ whole genome shotgun (WGS) entry which is preliminary data.</text>
</comment>
<dbReference type="InterPro" id="IPR025705">
    <property type="entry name" value="Beta_hexosaminidase_sua/sub"/>
</dbReference>
<evidence type="ECO:0000256" key="6">
    <source>
        <dbReference type="PIRSR" id="PIRSR625705-1"/>
    </source>
</evidence>
<feature type="domain" description="Glycoside hydrolase family 20 catalytic" evidence="8">
    <location>
        <begin position="253"/>
        <end position="369"/>
    </location>
</feature>
<keyword evidence="5" id="KW-0326">Glycosidase</keyword>
<dbReference type="EMBL" id="VBAL01000062">
    <property type="protein sequence ID" value="TMJ03184.1"/>
    <property type="molecule type" value="Genomic_DNA"/>
</dbReference>
<dbReference type="PRINTS" id="PR00738">
    <property type="entry name" value="GLHYDRLASE20"/>
</dbReference>
<dbReference type="InterPro" id="IPR015883">
    <property type="entry name" value="Glyco_hydro_20_cat"/>
</dbReference>
<dbReference type="Gene3D" id="3.20.20.80">
    <property type="entry name" value="Glycosidases"/>
    <property type="match status" value="1"/>
</dbReference>
<gene>
    <name evidence="10" type="ORF">E6H01_05585</name>
</gene>
<comment type="catalytic activity">
    <reaction evidence="1">
        <text>Hydrolysis of terminal non-reducing N-acetyl-D-hexosamine residues in N-acetyl-beta-D-hexosaminides.</text>
        <dbReference type="EC" id="3.2.1.52"/>
    </reaction>
</comment>
<organism evidence="10 11">
    <name type="scientific">Candidatus Segetimicrobium genomatis</name>
    <dbReference type="NCBI Taxonomy" id="2569760"/>
    <lineage>
        <taxon>Bacteria</taxon>
        <taxon>Bacillati</taxon>
        <taxon>Candidatus Sysuimicrobiota</taxon>
        <taxon>Candidatus Sysuimicrobiia</taxon>
        <taxon>Candidatus Sysuimicrobiales</taxon>
        <taxon>Candidatus Segetimicrobiaceae</taxon>
        <taxon>Candidatus Segetimicrobium</taxon>
    </lineage>
</organism>
<keyword evidence="4" id="KW-0378">Hydrolase</keyword>
<evidence type="ECO:0000256" key="7">
    <source>
        <dbReference type="SAM" id="SignalP"/>
    </source>
</evidence>
<proteinExistence type="inferred from homology"/>
<feature type="chain" id="PRO_5021834245" description="beta-N-acetylhexosaminidase" evidence="7">
    <location>
        <begin position="22"/>
        <end position="745"/>
    </location>
</feature>
<dbReference type="GO" id="GO:0030203">
    <property type="term" value="P:glycosaminoglycan metabolic process"/>
    <property type="evidence" value="ECO:0007669"/>
    <property type="project" value="TreeGrafter"/>
</dbReference>
<evidence type="ECO:0000313" key="11">
    <source>
        <dbReference type="Proteomes" id="UP000319353"/>
    </source>
</evidence>
<feature type="signal peptide" evidence="7">
    <location>
        <begin position="1"/>
        <end position="21"/>
    </location>
</feature>
<name>A0A537L5C4_9BACT</name>
<dbReference type="SUPFAM" id="SSF51445">
    <property type="entry name" value="(Trans)glycosidases"/>
    <property type="match status" value="1"/>
</dbReference>
<evidence type="ECO:0000256" key="5">
    <source>
        <dbReference type="ARBA" id="ARBA00023295"/>
    </source>
</evidence>
<dbReference type="EC" id="3.2.1.52" evidence="3"/>
<keyword evidence="7" id="KW-0732">Signal</keyword>
<evidence type="ECO:0000256" key="1">
    <source>
        <dbReference type="ARBA" id="ARBA00001231"/>
    </source>
</evidence>
<evidence type="ECO:0000256" key="4">
    <source>
        <dbReference type="ARBA" id="ARBA00022801"/>
    </source>
</evidence>
<dbReference type="GO" id="GO:0005975">
    <property type="term" value="P:carbohydrate metabolic process"/>
    <property type="evidence" value="ECO:0007669"/>
    <property type="project" value="InterPro"/>
</dbReference>
<sequence>MRLSALLLMALLTAGIPPAWGTAGQVVPDAFSPTLQPVDLLPVPKQVQWGDGVFAVTSGTRIVVSDQATAEDLFAARELNEELRARYRTELDVVRERQVADPAGHIVIGEPTSNAMLGRLLEQAGISVTAASPGPEGYVLRVTRGQITIAGSDRRGTFYGVQTLRQLLGPAPAAAGPQPGIVASVRVVTIRDRPDHAVRAVHLLLDGSSGEFHSALIDRILAPYKFNTLIVEAEDVQWESGRSLWSPDPRGATKAQVQKLLEVARQHHIQVIPLIPTLGHSEWVFAGLRDEALCAQVAYIPKHLREEGKPQMTCDRARGVYPDVYDPERTITINGTPTTLNEALILPILKEAIDLFRPAYVHLGHDEVRGPSGLRYDMDLYLRDIVTLSRFLRSSEVRPMVWGDVLWERRTEAAAEPLFRELPRDLVIVPWKYEDIREYPELSYFRRAGFPVLGATWYRLHNNYWFSRAAKAANALGMVRTTWTGHFQSQAALTRAYQQLYTYLSAAAYFWTSDRPEPDRAPREAELARRFAEAWNAGTRPAAPIPGTLLNLSSAATQRHIDDDGAGWLGKGADYDLRALHSGRQRFGGVLFEVLDPRRHDGKSIVMLRGERDVAAAMPQRVTIPWRGRAACLVFLHAALDRAVNFGDVIGRYTITLEGERRETIDLRYGRDISSWLWDAERGIASIEQEVAWSGSTRAGNDVQLQMLRWTNPSPQTSIQSIELTSSGGRASPVVFAITALDRCP</sequence>
<dbReference type="Pfam" id="PF00728">
    <property type="entry name" value="Glyco_hydro_20"/>
    <property type="match status" value="1"/>
</dbReference>
<feature type="domain" description="Beta-hexosaminidase bacterial type N-terminal" evidence="9">
    <location>
        <begin position="39"/>
        <end position="192"/>
    </location>
</feature>
<dbReference type="GO" id="GO:0016020">
    <property type="term" value="C:membrane"/>
    <property type="evidence" value="ECO:0007669"/>
    <property type="project" value="TreeGrafter"/>
</dbReference>
<dbReference type="Pfam" id="PF02838">
    <property type="entry name" value="Glyco_hydro_20b"/>
    <property type="match status" value="1"/>
</dbReference>
<dbReference type="InterPro" id="IPR015882">
    <property type="entry name" value="HEX_bac_N"/>
</dbReference>